<dbReference type="RefSeq" id="WP_214537797.1">
    <property type="nucleotide sequence ID" value="NZ_JAHFVK010000003.1"/>
</dbReference>
<keyword evidence="2" id="KW-0812">Transmembrane</keyword>
<keyword evidence="4" id="KW-1185">Reference proteome</keyword>
<protein>
    <recommendedName>
        <fullName evidence="5">Energy transducer TonB</fullName>
    </recommendedName>
</protein>
<organism evidence="3 4">
    <name type="scientific">Croceibacterium selenioxidans</name>
    <dbReference type="NCBI Taxonomy" id="2838833"/>
    <lineage>
        <taxon>Bacteria</taxon>
        <taxon>Pseudomonadati</taxon>
        <taxon>Pseudomonadota</taxon>
        <taxon>Alphaproteobacteria</taxon>
        <taxon>Sphingomonadales</taxon>
        <taxon>Erythrobacteraceae</taxon>
        <taxon>Croceibacterium</taxon>
    </lineage>
</organism>
<proteinExistence type="predicted"/>
<dbReference type="EMBL" id="JAHFVK010000003">
    <property type="protein sequence ID" value="MBT2135823.1"/>
    <property type="molecule type" value="Genomic_DNA"/>
</dbReference>
<feature type="region of interest" description="Disordered" evidence="1">
    <location>
        <begin position="94"/>
        <end position="119"/>
    </location>
</feature>
<evidence type="ECO:0000313" key="3">
    <source>
        <dbReference type="EMBL" id="MBT2135823.1"/>
    </source>
</evidence>
<keyword evidence="2" id="KW-1133">Transmembrane helix</keyword>
<evidence type="ECO:0000256" key="1">
    <source>
        <dbReference type="SAM" id="MobiDB-lite"/>
    </source>
</evidence>
<keyword evidence="2" id="KW-0472">Membrane</keyword>
<evidence type="ECO:0008006" key="5">
    <source>
        <dbReference type="Google" id="ProtNLM"/>
    </source>
</evidence>
<accession>A0ABS5W937</accession>
<dbReference type="Proteomes" id="UP000811255">
    <property type="component" value="Unassembled WGS sequence"/>
</dbReference>
<evidence type="ECO:0000256" key="2">
    <source>
        <dbReference type="SAM" id="Phobius"/>
    </source>
</evidence>
<feature type="transmembrane region" description="Helical" evidence="2">
    <location>
        <begin position="36"/>
        <end position="55"/>
    </location>
</feature>
<comment type="caution">
    <text evidence="3">The sequence shown here is derived from an EMBL/GenBank/DDBJ whole genome shotgun (WGS) entry which is preliminary data.</text>
</comment>
<feature type="compositionally biased region" description="Low complexity" evidence="1">
    <location>
        <begin position="103"/>
        <end position="119"/>
    </location>
</feature>
<name>A0ABS5W937_9SPHN</name>
<reference evidence="3 4" key="1">
    <citation type="submission" date="2021-05" db="EMBL/GenBank/DDBJ databases">
        <title>Croceibacterium sp. LX-88 genome sequence.</title>
        <authorList>
            <person name="Luo X."/>
        </authorList>
    </citation>
    <scope>NUCLEOTIDE SEQUENCE [LARGE SCALE GENOMIC DNA]</scope>
    <source>
        <strain evidence="3 4">LX-88</strain>
    </source>
</reference>
<gene>
    <name evidence="3" type="ORF">KK137_15905</name>
</gene>
<evidence type="ECO:0000313" key="4">
    <source>
        <dbReference type="Proteomes" id="UP000811255"/>
    </source>
</evidence>
<sequence>MSLDPTKILRPSQVVDHAAFARLSAGRSQAVQRLQIGLFGLAAMVLLVGLANILINNADRNQARVVPEAAPTVAVQPKIEQASDPLAEAGVVPDMPAAQEPIQKAQAGAAQAEAAPEIP</sequence>